<dbReference type="EMBL" id="CP071518">
    <property type="protein sequence ID" value="QSX79980.1"/>
    <property type="molecule type" value="Genomic_DNA"/>
</dbReference>
<dbReference type="KEGG" id="lsf:I8J32_006205"/>
<evidence type="ECO:0000313" key="2">
    <source>
        <dbReference type="EMBL" id="QSX79980.1"/>
    </source>
</evidence>
<dbReference type="InterPro" id="IPR021215">
    <property type="entry name" value="DUF2752"/>
</dbReference>
<sequence length="126" mass="13564">MLAAAAMAAVAGIATFQLFDPNLAGNPFPACVFLAVTDLYCAGCGITRALHALAHGDLLRAVQMNVFAVVAMPLLGLMVWFADSPESLPAGVARWLYNGYLWVGALIAFWVLRNLPWWPFSWLAPG</sequence>
<reference evidence="2 3" key="1">
    <citation type="submission" date="2021-03" db="EMBL/GenBank/DDBJ databases">
        <title>Lysobacter sp. nov. isolated from soil of gangwondo yeongwol, south Korea.</title>
        <authorList>
            <person name="Kim K.R."/>
            <person name="Kim K.H."/>
            <person name="Jeon C.O."/>
        </authorList>
    </citation>
    <scope>NUCLEOTIDE SEQUENCE [LARGE SCALE GENOMIC DNA]</scope>
    <source>
        <strain evidence="2 3">R19</strain>
    </source>
</reference>
<organism evidence="2 3">
    <name type="scientific">Agrilutibacter solisilvae</name>
    <dbReference type="NCBI Taxonomy" id="2763317"/>
    <lineage>
        <taxon>Bacteria</taxon>
        <taxon>Pseudomonadati</taxon>
        <taxon>Pseudomonadota</taxon>
        <taxon>Gammaproteobacteria</taxon>
        <taxon>Lysobacterales</taxon>
        <taxon>Lysobacteraceae</taxon>
        <taxon>Agrilutibacter</taxon>
    </lineage>
</organism>
<proteinExistence type="predicted"/>
<evidence type="ECO:0000313" key="3">
    <source>
        <dbReference type="Proteomes" id="UP000639274"/>
    </source>
</evidence>
<dbReference type="AlphaFoldDB" id="A0A974Y3Q7"/>
<accession>A0A974Y3Q7</accession>
<feature type="transmembrane region" description="Helical" evidence="1">
    <location>
        <begin position="62"/>
        <end position="82"/>
    </location>
</feature>
<keyword evidence="1" id="KW-0812">Transmembrane</keyword>
<feature type="transmembrane region" description="Helical" evidence="1">
    <location>
        <begin position="94"/>
        <end position="112"/>
    </location>
</feature>
<name>A0A974Y3Q7_9GAMM</name>
<protein>
    <submittedName>
        <fullName evidence="2">DUF2752 domain-containing protein</fullName>
    </submittedName>
</protein>
<gene>
    <name evidence="2" type="ORF">I8J32_006205</name>
</gene>
<keyword evidence="1" id="KW-0472">Membrane</keyword>
<keyword evidence="3" id="KW-1185">Reference proteome</keyword>
<evidence type="ECO:0000256" key="1">
    <source>
        <dbReference type="SAM" id="Phobius"/>
    </source>
</evidence>
<dbReference type="Pfam" id="PF10825">
    <property type="entry name" value="DUF2752"/>
    <property type="match status" value="1"/>
</dbReference>
<dbReference type="Proteomes" id="UP000639274">
    <property type="component" value="Chromosome"/>
</dbReference>
<keyword evidence="1" id="KW-1133">Transmembrane helix</keyword>